<keyword evidence="2" id="KW-0479">Metal-binding</keyword>
<feature type="binding site" evidence="2">
    <location>
        <position position="102"/>
    </location>
    <ligand>
        <name>Fe cation</name>
        <dbReference type="ChEBI" id="CHEBI:24875"/>
    </ligand>
</feature>
<name>A0A015T234_BACFG</name>
<dbReference type="CDD" id="cd02910">
    <property type="entry name" value="cupin_Yhhw_N"/>
    <property type="match status" value="1"/>
</dbReference>
<evidence type="ECO:0000259" key="5">
    <source>
        <dbReference type="Pfam" id="PF17954"/>
    </source>
</evidence>
<dbReference type="Proteomes" id="UP000020529">
    <property type="component" value="Unassembled WGS sequence"/>
</dbReference>
<organism evidence="6 7">
    <name type="scientific">Bacteroides fragilis str. 3988T(B)14</name>
    <dbReference type="NCBI Taxonomy" id="1339315"/>
    <lineage>
        <taxon>Bacteria</taxon>
        <taxon>Pseudomonadati</taxon>
        <taxon>Bacteroidota</taxon>
        <taxon>Bacteroidia</taxon>
        <taxon>Bacteroidales</taxon>
        <taxon>Bacteroidaceae</taxon>
        <taxon>Bacteroides</taxon>
    </lineage>
</organism>
<sequence>MKTVVDKASSRGYFNHGWLKTHHTFSFANYYNPSRMHFGVLRVLNDDSVDPEMGFDTHPHQNMEVISIPLKGYLRHGDSVKNTRTITPGDIQVMSTGKGIFHSEYNGSDKEQLEFLQIWVFPRIENTEPEYNNYDIRPLLKRNELALIISPDGKVPASIKQDAWFSMGTFDAGKSFEYKLHQEGNGVYLFIIEGDVEVAGNRLSRRDGIGLWDTKSFKVEITQEATLLLMEVPMR</sequence>
<evidence type="ECO:0000256" key="1">
    <source>
        <dbReference type="ARBA" id="ARBA00008416"/>
    </source>
</evidence>
<dbReference type="EMBL" id="JGCY01000134">
    <property type="protein sequence ID" value="EXY76592.1"/>
    <property type="molecule type" value="Genomic_DNA"/>
</dbReference>
<comment type="caution">
    <text evidence="6">The sequence shown here is derived from an EMBL/GenBank/DDBJ whole genome shotgun (WGS) entry which is preliminary data.</text>
</comment>
<dbReference type="GeneID" id="60366445"/>
<dbReference type="PATRIC" id="fig|1339315.3.peg.449"/>
<dbReference type="InterPro" id="IPR011051">
    <property type="entry name" value="RmlC_Cupin_sf"/>
</dbReference>
<evidence type="ECO:0000256" key="3">
    <source>
        <dbReference type="RuleBase" id="RU003457"/>
    </source>
</evidence>
<evidence type="ECO:0000313" key="6">
    <source>
        <dbReference type="EMBL" id="EXY76592.1"/>
    </source>
</evidence>
<dbReference type="InterPro" id="IPR003829">
    <property type="entry name" value="Pirin_N_dom"/>
</dbReference>
<dbReference type="RefSeq" id="WP_005789136.1">
    <property type="nucleotide sequence ID" value="NZ_JGCY01000134.1"/>
</dbReference>
<dbReference type="Gene3D" id="2.60.120.10">
    <property type="entry name" value="Jelly Rolls"/>
    <property type="match status" value="2"/>
</dbReference>
<dbReference type="Pfam" id="PF17954">
    <property type="entry name" value="Pirin_C_2"/>
    <property type="match status" value="1"/>
</dbReference>
<feature type="binding site" evidence="2">
    <location>
        <position position="60"/>
    </location>
    <ligand>
        <name>Fe cation</name>
        <dbReference type="ChEBI" id="CHEBI:24875"/>
    </ligand>
</feature>
<dbReference type="PANTHER" id="PTHR43212:SF3">
    <property type="entry name" value="QUERCETIN 2,3-DIOXYGENASE"/>
    <property type="match status" value="1"/>
</dbReference>
<evidence type="ECO:0000256" key="2">
    <source>
        <dbReference type="PIRSR" id="PIRSR006232-1"/>
    </source>
</evidence>
<gene>
    <name evidence="6" type="ORF">M124_4514</name>
</gene>
<comment type="similarity">
    <text evidence="1 3">Belongs to the pirin family.</text>
</comment>
<accession>A0A015T234</accession>
<dbReference type="InterPro" id="IPR012093">
    <property type="entry name" value="Pirin"/>
</dbReference>
<evidence type="ECO:0000313" key="7">
    <source>
        <dbReference type="Proteomes" id="UP000020529"/>
    </source>
</evidence>
<comment type="cofactor">
    <cofactor evidence="2">
        <name>Fe cation</name>
        <dbReference type="ChEBI" id="CHEBI:24875"/>
    </cofactor>
    <text evidence="2">Binds 1 Fe cation per subunit.</text>
</comment>
<keyword evidence="2" id="KW-0408">Iron</keyword>
<dbReference type="PIRSF" id="PIRSF006232">
    <property type="entry name" value="Pirin"/>
    <property type="match status" value="1"/>
</dbReference>
<dbReference type="PANTHER" id="PTHR43212">
    <property type="entry name" value="QUERCETIN 2,3-DIOXYGENASE"/>
    <property type="match status" value="1"/>
</dbReference>
<feature type="binding site" evidence="2">
    <location>
        <position position="104"/>
    </location>
    <ligand>
        <name>Fe cation</name>
        <dbReference type="ChEBI" id="CHEBI:24875"/>
    </ligand>
</feature>
<protein>
    <submittedName>
        <fullName evidence="6">Pirin family protein</fullName>
    </submittedName>
</protein>
<dbReference type="InterPro" id="IPR014710">
    <property type="entry name" value="RmlC-like_jellyroll"/>
</dbReference>
<feature type="domain" description="Quercetin 2,3-dioxygenase C-terminal cupin" evidence="5">
    <location>
        <begin position="147"/>
        <end position="232"/>
    </location>
</feature>
<dbReference type="AlphaFoldDB" id="A0A015T234"/>
<dbReference type="Pfam" id="PF02678">
    <property type="entry name" value="Pirin"/>
    <property type="match status" value="1"/>
</dbReference>
<evidence type="ECO:0000259" key="4">
    <source>
        <dbReference type="Pfam" id="PF02678"/>
    </source>
</evidence>
<reference evidence="6 7" key="1">
    <citation type="submission" date="2014-02" db="EMBL/GenBank/DDBJ databases">
        <authorList>
            <person name="Sears C."/>
            <person name="Carroll K."/>
            <person name="Sack B.R."/>
            <person name="Qadri F."/>
            <person name="Myers L.L."/>
            <person name="Chung G.-T."/>
            <person name="Escheverria P."/>
            <person name="Fraser C.M."/>
            <person name="Sadzewicz L."/>
            <person name="Shefchek K.A."/>
            <person name="Tallon L."/>
            <person name="Das S.P."/>
            <person name="Daugherty S."/>
            <person name="Mongodin E.F."/>
        </authorList>
    </citation>
    <scope>NUCLEOTIDE SEQUENCE [LARGE SCALE GENOMIC DNA]</scope>
    <source>
        <strain evidence="7">3988T(B)14</strain>
    </source>
</reference>
<dbReference type="SUPFAM" id="SSF51182">
    <property type="entry name" value="RmlC-like cupins"/>
    <property type="match status" value="1"/>
</dbReference>
<feature type="domain" description="Pirin N-terminal" evidence="4">
    <location>
        <begin position="12"/>
        <end position="120"/>
    </location>
</feature>
<dbReference type="GO" id="GO:0046872">
    <property type="term" value="F:metal ion binding"/>
    <property type="evidence" value="ECO:0007669"/>
    <property type="project" value="UniProtKB-KW"/>
</dbReference>
<proteinExistence type="inferred from homology"/>
<feature type="binding site" evidence="2">
    <location>
        <position position="58"/>
    </location>
    <ligand>
        <name>Fe cation</name>
        <dbReference type="ChEBI" id="CHEBI:24875"/>
    </ligand>
</feature>
<dbReference type="InterPro" id="IPR041602">
    <property type="entry name" value="Quercetinase_C"/>
</dbReference>